<dbReference type="Gene3D" id="1.25.40.10">
    <property type="entry name" value="Tetratricopeptide repeat domain"/>
    <property type="match status" value="1"/>
</dbReference>
<dbReference type="PROSITE" id="PS50005">
    <property type="entry name" value="TPR"/>
    <property type="match status" value="1"/>
</dbReference>
<organism evidence="3 4">
    <name type="scientific">Tetradesmus obliquus</name>
    <name type="common">Green alga</name>
    <name type="synonym">Acutodesmus obliquus</name>
    <dbReference type="NCBI Taxonomy" id="3088"/>
    <lineage>
        <taxon>Eukaryota</taxon>
        <taxon>Viridiplantae</taxon>
        <taxon>Chlorophyta</taxon>
        <taxon>core chlorophytes</taxon>
        <taxon>Chlorophyceae</taxon>
        <taxon>CS clade</taxon>
        <taxon>Sphaeropleales</taxon>
        <taxon>Scenedesmaceae</taxon>
        <taxon>Tetradesmus</taxon>
    </lineage>
</organism>
<name>A0A383VYJ4_TETOB</name>
<feature type="region of interest" description="Disordered" evidence="2">
    <location>
        <begin position="1"/>
        <end position="20"/>
    </location>
</feature>
<reference evidence="3 4" key="1">
    <citation type="submission" date="2016-10" db="EMBL/GenBank/DDBJ databases">
        <authorList>
            <person name="Cai Z."/>
        </authorList>
    </citation>
    <scope>NUCLEOTIDE SEQUENCE [LARGE SCALE GENOMIC DNA]</scope>
</reference>
<dbReference type="InterPro" id="IPR019734">
    <property type="entry name" value="TPR_rpt"/>
</dbReference>
<gene>
    <name evidence="3" type="ORF">BQ4739_LOCUS10104</name>
</gene>
<evidence type="ECO:0000313" key="3">
    <source>
        <dbReference type="EMBL" id="SZX69834.1"/>
    </source>
</evidence>
<protein>
    <submittedName>
        <fullName evidence="3">Uncharacterized protein</fullName>
    </submittedName>
</protein>
<keyword evidence="1" id="KW-0802">TPR repeat</keyword>
<dbReference type="Proteomes" id="UP000256970">
    <property type="component" value="Unassembled WGS sequence"/>
</dbReference>
<proteinExistence type="predicted"/>
<dbReference type="PANTHER" id="PTHR45588:SF1">
    <property type="entry name" value="WW DOMAIN-CONTAINING PROTEIN"/>
    <property type="match status" value="1"/>
</dbReference>
<dbReference type="SUPFAM" id="SSF48452">
    <property type="entry name" value="TPR-like"/>
    <property type="match status" value="1"/>
</dbReference>
<evidence type="ECO:0000256" key="2">
    <source>
        <dbReference type="SAM" id="MobiDB-lite"/>
    </source>
</evidence>
<evidence type="ECO:0000256" key="1">
    <source>
        <dbReference type="PROSITE-ProRule" id="PRU00339"/>
    </source>
</evidence>
<dbReference type="STRING" id="3088.A0A383VYJ4"/>
<accession>A0A383VYJ4</accession>
<dbReference type="PANTHER" id="PTHR45588">
    <property type="entry name" value="TPR DOMAIN-CONTAINING PROTEIN"/>
    <property type="match status" value="1"/>
</dbReference>
<evidence type="ECO:0000313" key="4">
    <source>
        <dbReference type="Proteomes" id="UP000256970"/>
    </source>
</evidence>
<dbReference type="AlphaFoldDB" id="A0A383VYJ4"/>
<feature type="repeat" description="TPR" evidence="1">
    <location>
        <begin position="48"/>
        <end position="81"/>
    </location>
</feature>
<sequence>MQHDMPATGAPGTMASRFSCTPLTPEQRSSYFDLRGFSHPIATSAPAAQALFDQGLLLAYNFNHPEALKAFQAGLKIDPDAPMLHWGVTYSLSPYANLVWGKAPADGSYEVVTTQEVTAAREAATAGLIAANSALAVDPDNGQLQKDLRYVEAAAKLWGAVKQAGDPAWAPALERYAKELESIAADYPTDADAPALAAEARMNLSPWVHWKGPLGRRTPVKPDTVVLPALDDIASSLQRQQRHPMAAHLLIHLTEGGTPGPASPQTLQPGFAALGEPGADVLAEGPAYPQMGHLTHMPSHSYLRTGRWHDAVTANVLALQADEAQAAKCIEPYMPQHNESMLHFAAAMSGEYAASHELALRQVTYPELFGPGNMADGRERPMLLMLYARWAQWEPLLQLDKSWLDYSNDGVMLPPGTEQFGEGVWHYARALALASAAAHESDAAAAASLRQALAAELAGLDAAVAATPRDPITQPGDGIGIYSPGFKRLGEIESLVAHARADVLDSRWQPAAKKLRQALFIDGGFGYTEPPRQYQPLKPCLGWLMLQAGRLEEAERVYASDLNDLPRNPWSLRGLQQVYEAQGTPAAAQKLQQVTGELAASWAHADPGLSPSSSCPAFSD</sequence>
<keyword evidence="4" id="KW-1185">Reference proteome</keyword>
<dbReference type="InterPro" id="IPR011990">
    <property type="entry name" value="TPR-like_helical_dom_sf"/>
</dbReference>
<dbReference type="EMBL" id="FNXT01000958">
    <property type="protein sequence ID" value="SZX69834.1"/>
    <property type="molecule type" value="Genomic_DNA"/>
</dbReference>